<comment type="similarity">
    <text evidence="1">Belongs to the mTERF family.</text>
</comment>
<proteinExistence type="inferred from homology"/>
<protein>
    <submittedName>
        <fullName evidence="3">Uncharacterized protein</fullName>
    </submittedName>
</protein>
<dbReference type="InterPro" id="IPR038538">
    <property type="entry name" value="MTERF_sf"/>
</dbReference>
<accession>A0A8S3RED6</accession>
<sequence length="777" mass="89932">MWRTRYTIFTVLMDMECRYRSHIRFEMIIRSVASACFTQTNNRGFNSQRLCTTQENPCGWTSQKDRYVPVYKTELKCQIREMSTGARNSKIDSVLQKLIESLEIEGEDVIPTNYAELRNKLVLLVQYGCDIHLIHNHIDVFDLSITEIQEQGERLKAANMSKLTPDLFLTRDESKLVSGTKKLTVDKKSSTREEILKKKLSCTTQTEWHEVKKHFPYKNTFGGTLVLFLQACAKVDLLLEFGLSAKEIKSHPQVLSKQINSIQQRIEWIKKNYPFVNNKTRLALLNYDYRQMERVKMQLDRYSCVWSGCQTKQEAVNQLQQIAQIIQQNKNSVQHIKEEIQDIDNVELKEEHVQLVLKGKRLKQLKDKLTYFLQLGISIEDIGENILCVTPQLKDIEKTVKNTKVSNIHEAVLLPQIMKIQNSSALKDVDSDMHGLSSVPKLKHSLKVKSGISELKDVLPLADFEELQNMVPESKWKSSIKIVLFLISEGYSVKDIKCNLQILQRSVKMLRGRLDKVKQVSLEVQPSIDLLTVNPYRFRSYLKDLEKFRRSLGESTTKTEKLRQSLNLNQSQTMILDPILHFNLDDLKARINYLQEIGITKDSITNDIFCLGIPVSRLKEVVKELKEDGDKKITLMQITEHAAGNLETGNKNNGTAFFIRDKLGLIGKWDKIQIKYFNCSTVDVERNFKLLLENGFTIEIMRTCPYILGHSCTILEEYLEKVKQIQASDMYQTVLTDKVKLLNVLQYMIEQDHNFQPVVNDNTPVTREEAVELLYFK</sequence>
<dbReference type="SMART" id="SM00733">
    <property type="entry name" value="Mterf"/>
    <property type="match status" value="4"/>
</dbReference>
<keyword evidence="2" id="KW-0809">Transit peptide</keyword>
<gene>
    <name evidence="3" type="ORF">MEDL_21271</name>
</gene>
<name>A0A8S3RED6_MYTED</name>
<organism evidence="3 4">
    <name type="scientific">Mytilus edulis</name>
    <name type="common">Blue mussel</name>
    <dbReference type="NCBI Taxonomy" id="6550"/>
    <lineage>
        <taxon>Eukaryota</taxon>
        <taxon>Metazoa</taxon>
        <taxon>Spiralia</taxon>
        <taxon>Lophotrochozoa</taxon>
        <taxon>Mollusca</taxon>
        <taxon>Bivalvia</taxon>
        <taxon>Autobranchia</taxon>
        <taxon>Pteriomorphia</taxon>
        <taxon>Mytilida</taxon>
        <taxon>Mytiloidea</taxon>
        <taxon>Mytilidae</taxon>
        <taxon>Mytilinae</taxon>
        <taxon>Mytilus</taxon>
    </lineage>
</organism>
<reference evidence="3" key="1">
    <citation type="submission" date="2021-03" db="EMBL/GenBank/DDBJ databases">
        <authorList>
            <person name="Bekaert M."/>
        </authorList>
    </citation>
    <scope>NUCLEOTIDE SEQUENCE</scope>
</reference>
<comment type="caution">
    <text evidence="3">The sequence shown here is derived from an EMBL/GenBank/DDBJ whole genome shotgun (WGS) entry which is preliminary data.</text>
</comment>
<evidence type="ECO:0000313" key="3">
    <source>
        <dbReference type="EMBL" id="CAG2206965.1"/>
    </source>
</evidence>
<keyword evidence="4" id="KW-1185">Reference proteome</keyword>
<dbReference type="InterPro" id="IPR003690">
    <property type="entry name" value="MTERF"/>
</dbReference>
<evidence type="ECO:0000256" key="1">
    <source>
        <dbReference type="ARBA" id="ARBA00007692"/>
    </source>
</evidence>
<dbReference type="GO" id="GO:0003676">
    <property type="term" value="F:nucleic acid binding"/>
    <property type="evidence" value="ECO:0007669"/>
    <property type="project" value="InterPro"/>
</dbReference>
<dbReference type="Gene3D" id="1.25.70.10">
    <property type="entry name" value="Transcription termination factor 3, mitochondrial"/>
    <property type="match status" value="1"/>
</dbReference>
<dbReference type="EMBL" id="CAJPWZ010001066">
    <property type="protein sequence ID" value="CAG2206965.1"/>
    <property type="molecule type" value="Genomic_DNA"/>
</dbReference>
<evidence type="ECO:0000313" key="4">
    <source>
        <dbReference type="Proteomes" id="UP000683360"/>
    </source>
</evidence>
<dbReference type="OrthoDB" id="75923at2759"/>
<dbReference type="Proteomes" id="UP000683360">
    <property type="component" value="Unassembled WGS sequence"/>
</dbReference>
<dbReference type="AlphaFoldDB" id="A0A8S3RED6"/>
<evidence type="ECO:0000256" key="2">
    <source>
        <dbReference type="ARBA" id="ARBA00022946"/>
    </source>
</evidence>